<name>A0A2K3K0P7_TRIPR</name>
<dbReference type="AlphaFoldDB" id="A0A2K3K0P7"/>
<dbReference type="Pfam" id="PF00078">
    <property type="entry name" value="RVT_1"/>
    <property type="match status" value="1"/>
</dbReference>
<dbReference type="PANTHER" id="PTHR19446">
    <property type="entry name" value="REVERSE TRANSCRIPTASES"/>
    <property type="match status" value="1"/>
</dbReference>
<sequence>MVFKLDLEKAYDRVNWKFLKETLELFKFPQRIVSLIMFGISSSSNSILWNGSKTKAFTPTWPSQGDPLSPYLFVLCMEQLGAMISKYVSDGTWKPMQI</sequence>
<evidence type="ECO:0000313" key="2">
    <source>
        <dbReference type="EMBL" id="PNX59877.1"/>
    </source>
</evidence>
<reference evidence="2 3" key="2">
    <citation type="journal article" date="2017" name="Front. Plant Sci.">
        <title>Gene Classification and Mining of Molecular Markers Useful in Red Clover (Trifolium pratense) Breeding.</title>
        <authorList>
            <person name="Istvanek J."/>
            <person name="Dluhosova J."/>
            <person name="Dluhos P."/>
            <person name="Patkova L."/>
            <person name="Nedelnik J."/>
            <person name="Repkova J."/>
        </authorList>
    </citation>
    <scope>NUCLEOTIDE SEQUENCE [LARGE SCALE GENOMIC DNA]</scope>
    <source>
        <strain evidence="3">cv. Tatra</strain>
        <tissue evidence="2">Young leaves</tissue>
    </source>
</reference>
<protein>
    <submittedName>
        <fullName evidence="2">Ribonuclease H</fullName>
    </submittedName>
</protein>
<evidence type="ECO:0000259" key="1">
    <source>
        <dbReference type="PROSITE" id="PS50878"/>
    </source>
</evidence>
<dbReference type="STRING" id="57577.A0A2K3K0P7"/>
<organism evidence="2 3">
    <name type="scientific">Trifolium pratense</name>
    <name type="common">Red clover</name>
    <dbReference type="NCBI Taxonomy" id="57577"/>
    <lineage>
        <taxon>Eukaryota</taxon>
        <taxon>Viridiplantae</taxon>
        <taxon>Streptophyta</taxon>
        <taxon>Embryophyta</taxon>
        <taxon>Tracheophyta</taxon>
        <taxon>Spermatophyta</taxon>
        <taxon>Magnoliopsida</taxon>
        <taxon>eudicotyledons</taxon>
        <taxon>Gunneridae</taxon>
        <taxon>Pentapetalae</taxon>
        <taxon>rosids</taxon>
        <taxon>fabids</taxon>
        <taxon>Fabales</taxon>
        <taxon>Fabaceae</taxon>
        <taxon>Papilionoideae</taxon>
        <taxon>50 kb inversion clade</taxon>
        <taxon>NPAAA clade</taxon>
        <taxon>Hologalegina</taxon>
        <taxon>IRL clade</taxon>
        <taxon>Trifolieae</taxon>
        <taxon>Trifolium</taxon>
    </lineage>
</organism>
<accession>A0A2K3K0P7</accession>
<gene>
    <name evidence="2" type="ORF">L195_g059905</name>
</gene>
<dbReference type="PROSITE" id="PS50878">
    <property type="entry name" value="RT_POL"/>
    <property type="match status" value="1"/>
</dbReference>
<evidence type="ECO:0000313" key="3">
    <source>
        <dbReference type="Proteomes" id="UP000236291"/>
    </source>
</evidence>
<comment type="caution">
    <text evidence="2">The sequence shown here is derived from an EMBL/GenBank/DDBJ whole genome shotgun (WGS) entry which is preliminary data.</text>
</comment>
<feature type="domain" description="Reverse transcriptase" evidence="1">
    <location>
        <begin position="1"/>
        <end position="98"/>
    </location>
</feature>
<feature type="non-terminal residue" evidence="2">
    <location>
        <position position="98"/>
    </location>
</feature>
<dbReference type="Proteomes" id="UP000236291">
    <property type="component" value="Unassembled WGS sequence"/>
</dbReference>
<proteinExistence type="predicted"/>
<dbReference type="InterPro" id="IPR000477">
    <property type="entry name" value="RT_dom"/>
</dbReference>
<reference evidence="2 3" key="1">
    <citation type="journal article" date="2014" name="Am. J. Bot.">
        <title>Genome assembly and annotation for red clover (Trifolium pratense; Fabaceae).</title>
        <authorList>
            <person name="Istvanek J."/>
            <person name="Jaros M."/>
            <person name="Krenek A."/>
            <person name="Repkova J."/>
        </authorList>
    </citation>
    <scope>NUCLEOTIDE SEQUENCE [LARGE SCALE GENOMIC DNA]</scope>
    <source>
        <strain evidence="3">cv. Tatra</strain>
        <tissue evidence="2">Young leaves</tissue>
    </source>
</reference>
<dbReference type="EMBL" id="ASHM01133936">
    <property type="protein sequence ID" value="PNX59877.1"/>
    <property type="molecule type" value="Genomic_DNA"/>
</dbReference>